<evidence type="ECO:0000313" key="1">
    <source>
        <dbReference type="EMBL" id="STT79935.1"/>
    </source>
</evidence>
<protein>
    <submittedName>
        <fullName evidence="1">Division-specific transpeptidase</fullName>
    </submittedName>
</protein>
<organism evidence="1 2">
    <name type="scientific">Klebsiella pneumoniae</name>
    <dbReference type="NCBI Taxonomy" id="573"/>
    <lineage>
        <taxon>Bacteria</taxon>
        <taxon>Pseudomonadati</taxon>
        <taxon>Pseudomonadota</taxon>
        <taxon>Gammaproteobacteria</taxon>
        <taxon>Enterobacterales</taxon>
        <taxon>Enterobacteriaceae</taxon>
        <taxon>Klebsiella/Raoultella group</taxon>
        <taxon>Klebsiella</taxon>
        <taxon>Klebsiella pneumoniae complex</taxon>
    </lineage>
</organism>
<dbReference type="EMBL" id="UGLH01000005">
    <property type="protein sequence ID" value="STT79935.1"/>
    <property type="molecule type" value="Genomic_DNA"/>
</dbReference>
<name>A0A377XDV9_KLEPN</name>
<proteinExistence type="predicted"/>
<gene>
    <name evidence="1" type="ORF">NCTC5047_02337</name>
</gene>
<reference evidence="1 2" key="1">
    <citation type="submission" date="2018-06" db="EMBL/GenBank/DDBJ databases">
        <authorList>
            <consortium name="Pathogen Informatics"/>
            <person name="Doyle S."/>
        </authorList>
    </citation>
    <scope>NUCLEOTIDE SEQUENCE [LARGE SCALE GENOMIC DNA]</scope>
    <source>
        <strain evidence="1 2">NCTC5047</strain>
    </source>
</reference>
<dbReference type="AlphaFoldDB" id="A0A377XDV9"/>
<accession>A0A377XDV9</accession>
<evidence type="ECO:0000313" key="2">
    <source>
        <dbReference type="Proteomes" id="UP000254340"/>
    </source>
</evidence>
<dbReference type="Proteomes" id="UP000254340">
    <property type="component" value="Unassembled WGS sequence"/>
</dbReference>
<sequence>MPDGMPQGAENLIVMHDSHPQGPGAVTVVCRGE</sequence>